<evidence type="ECO:0000256" key="7">
    <source>
        <dbReference type="ARBA" id="ARBA00035398"/>
    </source>
</evidence>
<proteinExistence type="inferred from homology"/>
<evidence type="ECO:0000313" key="8">
    <source>
        <dbReference type="EnsemblMetazoa" id="AMEM015937-PA"/>
    </source>
</evidence>
<dbReference type="Proteomes" id="UP000075903">
    <property type="component" value="Unassembled WGS sequence"/>
</dbReference>
<dbReference type="VEuPathDB" id="VectorBase:AMEM21_010175"/>
<evidence type="ECO:0000256" key="2">
    <source>
        <dbReference type="ARBA" id="ARBA00008860"/>
    </source>
</evidence>
<dbReference type="PANTHER" id="PTHR31542:SF1">
    <property type="entry name" value="LARGE RIBOSOMAL SUBUNIT PROTEIN ML50"/>
    <property type="match status" value="1"/>
</dbReference>
<dbReference type="STRING" id="30066.A0A182VJA9"/>
<comment type="subcellular location">
    <subcellularLocation>
        <location evidence="1">Mitochondrion</location>
    </subcellularLocation>
</comment>
<evidence type="ECO:0000256" key="1">
    <source>
        <dbReference type="ARBA" id="ARBA00004173"/>
    </source>
</evidence>
<dbReference type="VEuPathDB" id="VectorBase:AMEM015937"/>
<dbReference type="PANTHER" id="PTHR31542">
    <property type="entry name" value="39A RIBOSOMAL PROTEIN L50, MITOCHONDRIAL"/>
    <property type="match status" value="1"/>
</dbReference>
<evidence type="ECO:0000256" key="4">
    <source>
        <dbReference type="ARBA" id="ARBA00023128"/>
    </source>
</evidence>
<keyword evidence="3" id="KW-0689">Ribosomal protein</keyword>
<dbReference type="InterPro" id="IPR018305">
    <property type="entry name" value="Ribosomal_m50"/>
</dbReference>
<evidence type="ECO:0000256" key="5">
    <source>
        <dbReference type="ARBA" id="ARBA00023274"/>
    </source>
</evidence>
<accession>A0A182VJA9</accession>
<keyword evidence="5" id="KW-0687">Ribonucleoprotein</keyword>
<evidence type="ECO:0000256" key="6">
    <source>
        <dbReference type="ARBA" id="ARBA00035183"/>
    </source>
</evidence>
<evidence type="ECO:0000256" key="3">
    <source>
        <dbReference type="ARBA" id="ARBA00022980"/>
    </source>
</evidence>
<evidence type="ECO:0000313" key="9">
    <source>
        <dbReference type="Proteomes" id="UP000075903"/>
    </source>
</evidence>
<dbReference type="Pfam" id="PF10501">
    <property type="entry name" value="Ribosomal_L50"/>
    <property type="match status" value="1"/>
</dbReference>
<sequence>MRCQRGKQNTTTIVQQNNNSEKRARKMAGIIRSTLAGRNAFALLTQKSVDVTCFRYASSNRVKRIKKPEITNRDANQAKAAAMRAEAEEQSLLYEGKRFESVAQSLSARGYLRTIKPYTPPENVTEQVLKLAKENGLTDARQPFGGMEKKFAFLSACGKALGHWVPNSMLHEVQTVEDTTIFYQTPIDTRLPLDAIRSVELPENLHIQQDYVRFHPETDTMFGGKSAFPKSSTVVTGLKYKQKYRGHEAKKSWP</sequence>
<dbReference type="AlphaFoldDB" id="A0A182VJA9"/>
<dbReference type="EnsemblMetazoa" id="AMEM015937-RA">
    <property type="protein sequence ID" value="AMEM015937-PA"/>
    <property type="gene ID" value="AMEM015937"/>
</dbReference>
<organism evidence="8 9">
    <name type="scientific">Anopheles merus</name>
    <name type="common">Mosquito</name>
    <dbReference type="NCBI Taxonomy" id="30066"/>
    <lineage>
        <taxon>Eukaryota</taxon>
        <taxon>Metazoa</taxon>
        <taxon>Ecdysozoa</taxon>
        <taxon>Arthropoda</taxon>
        <taxon>Hexapoda</taxon>
        <taxon>Insecta</taxon>
        <taxon>Pterygota</taxon>
        <taxon>Neoptera</taxon>
        <taxon>Endopterygota</taxon>
        <taxon>Diptera</taxon>
        <taxon>Nematocera</taxon>
        <taxon>Culicoidea</taxon>
        <taxon>Culicidae</taxon>
        <taxon>Anophelinae</taxon>
        <taxon>Anopheles</taxon>
    </lineage>
</organism>
<comment type="similarity">
    <text evidence="2">Belongs to the mitochondrion-specific ribosomal protein mL50 family.</text>
</comment>
<protein>
    <recommendedName>
        <fullName evidence="6">Large ribosomal subunit protein mL50</fullName>
    </recommendedName>
    <alternativeName>
        <fullName evidence="7">39S ribosomal protein L50, mitochondrial</fullName>
    </alternativeName>
</protein>
<dbReference type="GO" id="GO:0005762">
    <property type="term" value="C:mitochondrial large ribosomal subunit"/>
    <property type="evidence" value="ECO:0007669"/>
    <property type="project" value="TreeGrafter"/>
</dbReference>
<keyword evidence="9" id="KW-1185">Reference proteome</keyword>
<name>A0A182VJA9_ANOME</name>
<keyword evidence="4" id="KW-0496">Mitochondrion</keyword>
<reference evidence="8" key="1">
    <citation type="submission" date="2020-05" db="UniProtKB">
        <authorList>
            <consortium name="EnsemblMetazoa"/>
        </authorList>
    </citation>
    <scope>IDENTIFICATION</scope>
    <source>
        <strain evidence="8">MAF</strain>
    </source>
</reference>